<evidence type="ECO:0000313" key="3">
    <source>
        <dbReference type="Proteomes" id="UP000182241"/>
    </source>
</evidence>
<keyword evidence="1" id="KW-0812">Transmembrane</keyword>
<dbReference type="RefSeq" id="WP_156486405.1">
    <property type="nucleotide sequence ID" value="NZ_FNSA01000003.1"/>
</dbReference>
<evidence type="ECO:0000256" key="1">
    <source>
        <dbReference type="SAM" id="Phobius"/>
    </source>
</evidence>
<feature type="transmembrane region" description="Helical" evidence="1">
    <location>
        <begin position="7"/>
        <end position="25"/>
    </location>
</feature>
<gene>
    <name evidence="2" type="ORF">SAMN04489793_2921</name>
</gene>
<evidence type="ECO:0000313" key="2">
    <source>
        <dbReference type="EMBL" id="SEC68722.1"/>
    </source>
</evidence>
<organism evidence="2 3">
    <name type="scientific">Tsukamurella tyrosinosolvens</name>
    <dbReference type="NCBI Taxonomy" id="57704"/>
    <lineage>
        <taxon>Bacteria</taxon>
        <taxon>Bacillati</taxon>
        <taxon>Actinomycetota</taxon>
        <taxon>Actinomycetes</taxon>
        <taxon>Mycobacteriales</taxon>
        <taxon>Tsukamurellaceae</taxon>
        <taxon>Tsukamurella</taxon>
    </lineage>
</organism>
<keyword evidence="3" id="KW-1185">Reference proteome</keyword>
<feature type="transmembrane region" description="Helical" evidence="1">
    <location>
        <begin position="31"/>
        <end position="52"/>
    </location>
</feature>
<sequence length="57" mass="5604">MSTVGNTLVIIGFIVVFGGIAGVFADGKARWPAAVIVVGALLLFAAAGFQLAGNLGA</sequence>
<reference evidence="3" key="1">
    <citation type="submission" date="2016-10" db="EMBL/GenBank/DDBJ databases">
        <authorList>
            <person name="Varghese N."/>
            <person name="Submissions S."/>
        </authorList>
    </citation>
    <scope>NUCLEOTIDE SEQUENCE [LARGE SCALE GENOMIC DNA]</scope>
    <source>
        <strain evidence="3">DSM 44234</strain>
    </source>
</reference>
<dbReference type="AlphaFoldDB" id="A0A1H4UIL9"/>
<dbReference type="Proteomes" id="UP000182241">
    <property type="component" value="Unassembled WGS sequence"/>
</dbReference>
<dbReference type="STRING" id="57704.SAMN04489793_2921"/>
<keyword evidence="1" id="KW-1133">Transmembrane helix</keyword>
<proteinExistence type="predicted"/>
<name>A0A1H4UIL9_TSUTY</name>
<keyword evidence="1" id="KW-0472">Membrane</keyword>
<accession>A0A1H4UIL9</accession>
<dbReference type="EMBL" id="FNSA01000003">
    <property type="protein sequence ID" value="SEC68722.1"/>
    <property type="molecule type" value="Genomic_DNA"/>
</dbReference>
<protein>
    <submittedName>
        <fullName evidence="2">Uncharacterized protein</fullName>
    </submittedName>
</protein>